<organism evidence="2 3">
    <name type="scientific">Candidatus Nitrospira neomarina</name>
    <dbReference type="NCBI Taxonomy" id="3020899"/>
    <lineage>
        <taxon>Bacteria</taxon>
        <taxon>Pseudomonadati</taxon>
        <taxon>Nitrospirota</taxon>
        <taxon>Nitrospiria</taxon>
        <taxon>Nitrospirales</taxon>
        <taxon>Nitrospiraceae</taxon>
        <taxon>Nitrospira</taxon>
    </lineage>
</organism>
<gene>
    <name evidence="2" type="ORF">PQG83_17725</name>
</gene>
<reference evidence="2 3" key="1">
    <citation type="submission" date="2023-01" db="EMBL/GenBank/DDBJ databases">
        <title>Cultivation and genomic characterization of new, ubiquitous marine nitrite-oxidizing bacteria from the Nitrospirales.</title>
        <authorList>
            <person name="Mueller A.J."/>
            <person name="Daebeler A."/>
            <person name="Herbold C.W."/>
            <person name="Kirkegaard R.H."/>
            <person name="Daims H."/>
        </authorList>
    </citation>
    <scope>NUCLEOTIDE SEQUENCE [LARGE SCALE GENOMIC DNA]</scope>
    <source>
        <strain evidence="2 3">DK</strain>
    </source>
</reference>
<dbReference type="KEGG" id="nneo:PQG83_17725"/>
<dbReference type="RefSeq" id="WP_312743932.1">
    <property type="nucleotide sequence ID" value="NZ_CP116968.1"/>
</dbReference>
<keyword evidence="3" id="KW-1185">Reference proteome</keyword>
<feature type="region of interest" description="Disordered" evidence="1">
    <location>
        <begin position="1"/>
        <end position="31"/>
    </location>
</feature>
<evidence type="ECO:0000313" key="3">
    <source>
        <dbReference type="Proteomes" id="UP001302494"/>
    </source>
</evidence>
<dbReference type="AlphaFoldDB" id="A0AA96JZZ0"/>
<evidence type="ECO:0000313" key="2">
    <source>
        <dbReference type="EMBL" id="WNM61576.1"/>
    </source>
</evidence>
<sequence length="71" mass="7565">MKVIGSIRKKSVQEGTASKARTLDGHGSYEGVRESGQVTTCLREADPAKAGNAAGDTFGQIQAMIFHHSYL</sequence>
<dbReference type="Proteomes" id="UP001302494">
    <property type="component" value="Chromosome"/>
</dbReference>
<accession>A0AA96JZZ0</accession>
<evidence type="ECO:0000256" key="1">
    <source>
        <dbReference type="SAM" id="MobiDB-lite"/>
    </source>
</evidence>
<dbReference type="EMBL" id="CP116968">
    <property type="protein sequence ID" value="WNM61576.1"/>
    <property type="molecule type" value="Genomic_DNA"/>
</dbReference>
<protein>
    <submittedName>
        <fullName evidence="2">Uncharacterized protein</fullName>
    </submittedName>
</protein>
<proteinExistence type="predicted"/>
<name>A0AA96JZZ0_9BACT</name>